<protein>
    <submittedName>
        <fullName evidence="1">Uncharacterized protein</fullName>
    </submittedName>
</protein>
<dbReference type="Proteomes" id="UP001500503">
    <property type="component" value="Unassembled WGS sequence"/>
</dbReference>
<reference evidence="2" key="1">
    <citation type="journal article" date="2019" name="Int. J. Syst. Evol. Microbiol.">
        <title>The Global Catalogue of Microorganisms (GCM) 10K type strain sequencing project: providing services to taxonomists for standard genome sequencing and annotation.</title>
        <authorList>
            <consortium name="The Broad Institute Genomics Platform"/>
            <consortium name="The Broad Institute Genome Sequencing Center for Infectious Disease"/>
            <person name="Wu L."/>
            <person name="Ma J."/>
        </authorList>
    </citation>
    <scope>NUCLEOTIDE SEQUENCE [LARGE SCALE GENOMIC DNA]</scope>
    <source>
        <strain evidence="2">JCM 17933</strain>
    </source>
</reference>
<dbReference type="EMBL" id="BAABHF010000017">
    <property type="protein sequence ID" value="GAA4492554.1"/>
    <property type="molecule type" value="Genomic_DNA"/>
</dbReference>
<sequence>MSKGPKVRDRGPVPAPVIAMYDAAHQAAPADWTCLRAPLSYCAPLAMDGDLGTGRGRSRRFAEGWCRLAGRTYRGARSAARGPLFLTGGFGRVSLIAGLDGDRGVLTGSGRPLDRPAAHCSGSARPRTFSVFAR</sequence>
<evidence type="ECO:0000313" key="2">
    <source>
        <dbReference type="Proteomes" id="UP001500503"/>
    </source>
</evidence>
<proteinExistence type="predicted"/>
<comment type="caution">
    <text evidence="1">The sequence shown here is derived from an EMBL/GenBank/DDBJ whole genome shotgun (WGS) entry which is preliminary data.</text>
</comment>
<organism evidence="1 2">
    <name type="scientific">Actinoallomurus oryzae</name>
    <dbReference type="NCBI Taxonomy" id="502180"/>
    <lineage>
        <taxon>Bacteria</taxon>
        <taxon>Bacillati</taxon>
        <taxon>Actinomycetota</taxon>
        <taxon>Actinomycetes</taxon>
        <taxon>Streptosporangiales</taxon>
        <taxon>Thermomonosporaceae</taxon>
        <taxon>Actinoallomurus</taxon>
    </lineage>
</organism>
<keyword evidence="2" id="KW-1185">Reference proteome</keyword>
<accession>A0ABP8PWY0</accession>
<evidence type="ECO:0000313" key="1">
    <source>
        <dbReference type="EMBL" id="GAA4492554.1"/>
    </source>
</evidence>
<name>A0ABP8PWY0_9ACTN</name>
<gene>
    <name evidence="1" type="ORF">GCM10023191_028730</name>
</gene>